<protein>
    <submittedName>
        <fullName evidence="2">Uncharacterized protein</fullName>
    </submittedName>
</protein>
<evidence type="ECO:0000313" key="2">
    <source>
        <dbReference type="EMBL" id="TEY33301.1"/>
    </source>
</evidence>
<proteinExistence type="predicted"/>
<keyword evidence="3" id="KW-1185">Reference proteome</keyword>
<accession>A0A4Y8CJW5</accession>
<feature type="compositionally biased region" description="Basic and acidic residues" evidence="1">
    <location>
        <begin position="104"/>
        <end position="118"/>
    </location>
</feature>
<dbReference type="Proteomes" id="UP000297299">
    <property type="component" value="Unassembled WGS sequence"/>
</dbReference>
<dbReference type="EMBL" id="PHWZ01000679">
    <property type="protein sequence ID" value="TEY33301.1"/>
    <property type="molecule type" value="Genomic_DNA"/>
</dbReference>
<organism evidence="2 3">
    <name type="scientific">Botryotinia calthae</name>
    <dbReference type="NCBI Taxonomy" id="38488"/>
    <lineage>
        <taxon>Eukaryota</taxon>
        <taxon>Fungi</taxon>
        <taxon>Dikarya</taxon>
        <taxon>Ascomycota</taxon>
        <taxon>Pezizomycotina</taxon>
        <taxon>Leotiomycetes</taxon>
        <taxon>Helotiales</taxon>
        <taxon>Sclerotiniaceae</taxon>
        <taxon>Botryotinia</taxon>
    </lineage>
</organism>
<comment type="caution">
    <text evidence="2">The sequence shown here is derived from an EMBL/GenBank/DDBJ whole genome shotgun (WGS) entry which is preliminary data.</text>
</comment>
<sequence length="225" mass="26350">MTTQPHSWPPWYYIITLELHLFNHTPRFIPLLHTIPSQPILPPVHDPPSAKVTSRKHISTTTIFPFPDHNVEIATDTVLECDGDYYSDSERARNRVSSSPSDYSYEKPLYESKSESDSLQHLSHSSDPYQTSELLDYLQHPLCNRPPLPPPFHRNPYRYRNLAHSHPPLQPPKFYNYGAILNNSNRNTIFEDPDEIVYCPVYPLNRPPPVPRNRNREYPHPFRYL</sequence>
<evidence type="ECO:0000256" key="1">
    <source>
        <dbReference type="SAM" id="MobiDB-lite"/>
    </source>
</evidence>
<evidence type="ECO:0000313" key="3">
    <source>
        <dbReference type="Proteomes" id="UP000297299"/>
    </source>
</evidence>
<dbReference type="AlphaFoldDB" id="A0A4Y8CJW5"/>
<gene>
    <name evidence="2" type="ORF">BOTCAL_0683g00020</name>
</gene>
<reference evidence="2 3" key="1">
    <citation type="submission" date="2017-11" db="EMBL/GenBank/DDBJ databases">
        <title>Comparative genomics of Botrytis spp.</title>
        <authorList>
            <person name="Valero-Jimenez C.A."/>
            <person name="Tapia P."/>
            <person name="Veloso J."/>
            <person name="Silva-Moreno E."/>
            <person name="Staats M."/>
            <person name="Valdes J.H."/>
            <person name="Van Kan J.A.L."/>
        </authorList>
    </citation>
    <scope>NUCLEOTIDE SEQUENCE [LARGE SCALE GENOMIC DNA]</scope>
    <source>
        <strain evidence="2 3">MUCL2830</strain>
    </source>
</reference>
<name>A0A4Y8CJW5_9HELO</name>
<feature type="region of interest" description="Disordered" evidence="1">
    <location>
        <begin position="89"/>
        <end position="127"/>
    </location>
</feature>